<sequence>MVPPALVRRAACHANCPALGPCPVCPEGKACQQVIPSSCDDCPMYTCINDPTSSSGGSSGGGGGSKAGPIGGAVGGVLAAMALAGVLFFFWRQRHQRAKRAVKRAQQDAKVRAAGEKFQLGGGKKLGGAAASSDTGGQGSSTSLSAATRNGVSGESRRSGGSKTPDRGVLAAGGGSGAGSDGLGGGPVDRFGMIDDDDETEDINDEDTEWTELRSDGLTAFRRGPGAGSDADSLLEQDPAAFKRRSTGAATHLSRITEGQEDDDEDARSRYREGSLLSVTIQPPQPNSPTAIRAGENVYSSGSSINLVEPYGGGQTTRSRRTKSGQLILDPFSDQASVQESIKTSSSSGQPFPYRPPGNRGSVTSGSAEGTLSVSSEAHSAWNSLPLEHPQRVHRATGAPLVDLQGKPKRQSPSAAISPPLGPLGSILRQQQQQQPSLSTPPGGKLEPEWSPSPLLPHRPDRSPDLNLRLPDGVEPGKIGEDLKSPRKIRSQPRFSEIWNSNEDGQMAISPAAPSTAHSQQFDVHYGDFPAELTQSDVYSHHAVNAPTSSFSEKDKRHSTKTMQTVSTMDSVGLDYVLSAPKIVTPDGLKRVQLNQGKAQLVRSLSTAKKEASERGLSSPDIQGSPRFAEQSDNRSTTSDPFRDETERATQSPTTTFGGKRSDWGGEAYEDEYDAMTNDDSPYQTRMGTPYTDPQSRGQSRAQSRASGRSFGAKSNPPLPQRDWDASRDSMPTDVETDYQSRPNSTAGLQSNRNTKASLQHAWTSVPMPPNMSRQSTASSIGGFSILEGIPFRVAPSAALASEDGQPGPSRLREDPMPNDAQDKIKEARQAAAGHSTPHSIVYMGEDASLMPTAGTTNSMVQGSTPPWDRVSQAVPSDDNRSSTSSKASQGPFADENEIAVDGTAVSVPFLTDPPGPSSKAGSRSTKFDEIRLQHELDAYPFQR</sequence>
<feature type="region of interest" description="Disordered" evidence="5">
    <location>
        <begin position="603"/>
        <end position="758"/>
    </location>
</feature>
<feature type="compositionally biased region" description="Polar residues" evidence="5">
    <location>
        <begin position="361"/>
        <end position="383"/>
    </location>
</feature>
<feature type="region of interest" description="Disordered" evidence="5">
    <location>
        <begin position="245"/>
        <end position="520"/>
    </location>
</feature>
<feature type="compositionally biased region" description="Polar residues" evidence="5">
    <location>
        <begin position="678"/>
        <end position="687"/>
    </location>
</feature>
<feature type="compositionally biased region" description="Acidic residues" evidence="5">
    <location>
        <begin position="194"/>
        <end position="208"/>
    </location>
</feature>
<feature type="transmembrane region" description="Helical" evidence="6">
    <location>
        <begin position="70"/>
        <end position="91"/>
    </location>
</feature>
<evidence type="ECO:0000313" key="8">
    <source>
        <dbReference type="Proteomes" id="UP000245768"/>
    </source>
</evidence>
<dbReference type="RefSeq" id="XP_025375515.1">
    <property type="nucleotide sequence ID" value="XM_025522366.1"/>
</dbReference>
<dbReference type="EC" id="2.7.10.1" evidence="1"/>
<dbReference type="STRING" id="215250.A0A316YFX9"/>
<feature type="compositionally biased region" description="Polar residues" evidence="5">
    <location>
        <begin position="854"/>
        <end position="865"/>
    </location>
</feature>
<dbReference type="GeneID" id="37044282"/>
<dbReference type="InterPro" id="IPR044912">
    <property type="entry name" value="Egfr_JX_dom"/>
</dbReference>
<evidence type="ECO:0000256" key="3">
    <source>
        <dbReference type="ARBA" id="ARBA00022777"/>
    </source>
</evidence>
<dbReference type="Proteomes" id="UP000245768">
    <property type="component" value="Unassembled WGS sequence"/>
</dbReference>
<proteinExistence type="predicted"/>
<keyword evidence="2" id="KW-0808">Transferase</keyword>
<reference evidence="7" key="1">
    <citation type="journal article" date="2018" name="Mol. Biol. Evol.">
        <title>Broad Genomic Sampling Reveals a Smut Pathogenic Ancestry of the Fungal Clade Ustilaginomycotina.</title>
        <authorList>
            <person name="Kijpornyongpan T."/>
            <person name="Mondo S.J."/>
            <person name="Barry K."/>
            <person name="Sandor L."/>
            <person name="Lee J."/>
            <person name="Lipzen A."/>
            <person name="Pangilinan J."/>
            <person name="LaButti K."/>
            <person name="Hainaut M."/>
            <person name="Henrissat B."/>
            <person name="Grigoriev I.V."/>
            <person name="Spatafora J.W."/>
            <person name="Aime M.C."/>
        </authorList>
    </citation>
    <scope>NUCLEOTIDE SEQUENCE [LARGE SCALE GENOMIC DNA]</scope>
    <source>
        <strain evidence="7">MCA 4198</strain>
    </source>
</reference>
<gene>
    <name evidence="7" type="ORF">FA10DRAFT_268517</name>
</gene>
<protein>
    <recommendedName>
        <fullName evidence="1">receptor protein-tyrosine kinase</fullName>
        <ecNumber evidence="1">2.7.10.1</ecNumber>
    </recommendedName>
</protein>
<keyword evidence="4" id="KW-0829">Tyrosine-protein kinase</keyword>
<accession>A0A316YFX9</accession>
<keyword evidence="6" id="KW-1133">Transmembrane helix</keyword>
<evidence type="ECO:0000256" key="4">
    <source>
        <dbReference type="ARBA" id="ARBA00023137"/>
    </source>
</evidence>
<evidence type="ECO:0000256" key="2">
    <source>
        <dbReference type="ARBA" id="ARBA00022679"/>
    </source>
</evidence>
<dbReference type="CDD" id="cd12087">
    <property type="entry name" value="TM_EGFR-like"/>
    <property type="match status" value="1"/>
</dbReference>
<keyword evidence="3" id="KW-0418">Kinase</keyword>
<evidence type="ECO:0000256" key="5">
    <source>
        <dbReference type="SAM" id="MobiDB-lite"/>
    </source>
</evidence>
<feature type="compositionally biased region" description="Low complexity" evidence="5">
    <location>
        <begin position="695"/>
        <end position="713"/>
    </location>
</feature>
<feature type="compositionally biased region" description="Polar residues" evidence="5">
    <location>
        <begin position="738"/>
        <end position="758"/>
    </location>
</feature>
<feature type="region of interest" description="Disordered" evidence="5">
    <location>
        <begin position="544"/>
        <end position="566"/>
    </location>
</feature>
<evidence type="ECO:0000256" key="1">
    <source>
        <dbReference type="ARBA" id="ARBA00011902"/>
    </source>
</evidence>
<feature type="compositionally biased region" description="Basic and acidic residues" evidence="5">
    <location>
        <begin position="926"/>
        <end position="938"/>
    </location>
</feature>
<feature type="compositionally biased region" description="Low complexity" evidence="5">
    <location>
        <begin position="127"/>
        <end position="162"/>
    </location>
</feature>
<keyword evidence="8" id="KW-1185">Reference proteome</keyword>
<dbReference type="AlphaFoldDB" id="A0A316YFX9"/>
<dbReference type="InParanoid" id="A0A316YFX9"/>
<feature type="compositionally biased region" description="Basic and acidic residues" evidence="5">
    <location>
        <begin position="811"/>
        <end position="829"/>
    </location>
</feature>
<name>A0A316YFX9_9BASI</name>
<keyword evidence="6" id="KW-0472">Membrane</keyword>
<keyword evidence="6" id="KW-0812">Transmembrane</keyword>
<dbReference type="GO" id="GO:0004714">
    <property type="term" value="F:transmembrane receptor protein tyrosine kinase activity"/>
    <property type="evidence" value="ECO:0007669"/>
    <property type="project" value="UniProtKB-EC"/>
</dbReference>
<evidence type="ECO:0000256" key="6">
    <source>
        <dbReference type="SAM" id="Phobius"/>
    </source>
</evidence>
<dbReference type="Gene3D" id="6.10.250.2930">
    <property type="match status" value="1"/>
</dbReference>
<feature type="compositionally biased region" description="Gly residues" evidence="5">
    <location>
        <begin position="171"/>
        <end position="187"/>
    </location>
</feature>
<dbReference type="OrthoDB" id="2402916at2759"/>
<evidence type="ECO:0000313" key="7">
    <source>
        <dbReference type="EMBL" id="PWN88317.1"/>
    </source>
</evidence>
<feature type="region of interest" description="Disordered" evidence="5">
    <location>
        <begin position="853"/>
        <end position="944"/>
    </location>
</feature>
<organism evidence="7 8">
    <name type="scientific">Acaromyces ingoldii</name>
    <dbReference type="NCBI Taxonomy" id="215250"/>
    <lineage>
        <taxon>Eukaryota</taxon>
        <taxon>Fungi</taxon>
        <taxon>Dikarya</taxon>
        <taxon>Basidiomycota</taxon>
        <taxon>Ustilaginomycotina</taxon>
        <taxon>Exobasidiomycetes</taxon>
        <taxon>Exobasidiales</taxon>
        <taxon>Cryptobasidiaceae</taxon>
        <taxon>Acaromyces</taxon>
    </lineage>
</organism>
<dbReference type="EMBL" id="KZ819638">
    <property type="protein sequence ID" value="PWN88317.1"/>
    <property type="molecule type" value="Genomic_DNA"/>
</dbReference>
<feature type="region of interest" description="Disordered" evidence="5">
    <location>
        <begin position="122"/>
        <end position="208"/>
    </location>
</feature>
<feature type="compositionally biased region" description="Polar residues" evidence="5">
    <location>
        <begin position="334"/>
        <end position="350"/>
    </location>
</feature>
<feature type="region of interest" description="Disordered" evidence="5">
    <location>
        <begin position="797"/>
        <end position="837"/>
    </location>
</feature>